<dbReference type="RefSeq" id="WP_209977195.1">
    <property type="nucleotide sequence ID" value="NZ_JAGGLB010000033.1"/>
</dbReference>
<keyword evidence="2" id="KW-1185">Reference proteome</keyword>
<dbReference type="Proteomes" id="UP001519287">
    <property type="component" value="Unassembled WGS sequence"/>
</dbReference>
<evidence type="ECO:0000313" key="2">
    <source>
        <dbReference type="Proteomes" id="UP001519287"/>
    </source>
</evidence>
<proteinExistence type="predicted"/>
<gene>
    <name evidence="1" type="ORF">J2Z66_007036</name>
</gene>
<evidence type="ECO:0000313" key="1">
    <source>
        <dbReference type="EMBL" id="MBP1995394.1"/>
    </source>
</evidence>
<organism evidence="1 2">
    <name type="scientific">Paenibacillus eucommiae</name>
    <dbReference type="NCBI Taxonomy" id="1355755"/>
    <lineage>
        <taxon>Bacteria</taxon>
        <taxon>Bacillati</taxon>
        <taxon>Bacillota</taxon>
        <taxon>Bacilli</taxon>
        <taxon>Bacillales</taxon>
        <taxon>Paenibacillaceae</taxon>
        <taxon>Paenibacillus</taxon>
    </lineage>
</organism>
<dbReference type="EMBL" id="JAGGLB010000033">
    <property type="protein sequence ID" value="MBP1995394.1"/>
    <property type="molecule type" value="Genomic_DNA"/>
</dbReference>
<dbReference type="InterPro" id="IPR032466">
    <property type="entry name" value="Metal_Hydrolase"/>
</dbReference>
<evidence type="ECO:0008006" key="3">
    <source>
        <dbReference type="Google" id="ProtNLM"/>
    </source>
</evidence>
<dbReference type="Gene3D" id="3.20.20.140">
    <property type="entry name" value="Metal-dependent hydrolases"/>
    <property type="match status" value="1"/>
</dbReference>
<dbReference type="InterPro" id="IPR046249">
    <property type="entry name" value="DUF6282"/>
</dbReference>
<protein>
    <recommendedName>
        <fullName evidence="3">Histidinol phosphatase</fullName>
    </recommendedName>
</protein>
<dbReference type="Pfam" id="PF19799">
    <property type="entry name" value="DUF6282"/>
    <property type="match status" value="1"/>
</dbReference>
<name>A0ABS4J6B9_9BACL</name>
<dbReference type="SUPFAM" id="SSF51556">
    <property type="entry name" value="Metallo-dependent hydrolases"/>
    <property type="match status" value="1"/>
</dbReference>
<sequence>MSVSDLMKGALDVHMHAGPSVIPRIIDVVEAVKEAQENGMRALVIKDHQVPMVGVTELVQKHHVDQKGFRVFSGIALNNHIGGLNLLALDTALVMGAKMVWMPTISCENHHVKHAQRGLKFPASKKGSGVQDHHHIHILEGGVLSDQIKKVIDLTLSYEDVVIGTGHGTAEEVDAIINYALSRGAKKIIANHPGYMIDATVEQMKDWASKGVYIEICATTSDPRSNFYTLNIDQTCEIIQQVGMDQIIVSSDYGQINNPRPYPGFVQFADLLLEKGFSTHDITTMIKDNPLKVLNMDHL</sequence>
<reference evidence="1 2" key="1">
    <citation type="submission" date="2021-03" db="EMBL/GenBank/DDBJ databases">
        <title>Genomic Encyclopedia of Type Strains, Phase IV (KMG-IV): sequencing the most valuable type-strain genomes for metagenomic binning, comparative biology and taxonomic classification.</title>
        <authorList>
            <person name="Goeker M."/>
        </authorList>
    </citation>
    <scope>NUCLEOTIDE SEQUENCE [LARGE SCALE GENOMIC DNA]</scope>
    <source>
        <strain evidence="1 2">DSM 26048</strain>
    </source>
</reference>
<accession>A0ABS4J6B9</accession>
<comment type="caution">
    <text evidence="1">The sequence shown here is derived from an EMBL/GenBank/DDBJ whole genome shotgun (WGS) entry which is preliminary data.</text>
</comment>